<sequence>MAPVKKAYSRPTARKILKAHSNCNVTKNLDVLIYLDYLRFMQSYGPLNHISLLFLPLTQRRIIKEAAIESKQAGERTITPNSVKKATADALARFKS</sequence>
<proteinExistence type="predicted"/>
<protein>
    <submittedName>
        <fullName evidence="1">Uncharacterized protein</fullName>
    </submittedName>
</protein>
<keyword evidence="2" id="KW-1185">Reference proteome</keyword>
<organism evidence="1 2">
    <name type="scientific">Plectosphaerella cucumerina</name>
    <dbReference type="NCBI Taxonomy" id="40658"/>
    <lineage>
        <taxon>Eukaryota</taxon>
        <taxon>Fungi</taxon>
        <taxon>Dikarya</taxon>
        <taxon>Ascomycota</taxon>
        <taxon>Pezizomycotina</taxon>
        <taxon>Sordariomycetes</taxon>
        <taxon>Hypocreomycetidae</taxon>
        <taxon>Glomerellales</taxon>
        <taxon>Plectosphaerellaceae</taxon>
        <taxon>Plectosphaerella</taxon>
    </lineage>
</organism>
<dbReference type="OrthoDB" id="2543597at2759"/>
<dbReference type="EMBL" id="JAGPXD010000002">
    <property type="protein sequence ID" value="KAH7367344.1"/>
    <property type="molecule type" value="Genomic_DNA"/>
</dbReference>
<dbReference type="InterPro" id="IPR009072">
    <property type="entry name" value="Histone-fold"/>
</dbReference>
<comment type="caution">
    <text evidence="1">The sequence shown here is derived from an EMBL/GenBank/DDBJ whole genome shotgun (WGS) entry which is preliminary data.</text>
</comment>
<dbReference type="AlphaFoldDB" id="A0A8K0TPW2"/>
<evidence type="ECO:0000313" key="1">
    <source>
        <dbReference type="EMBL" id="KAH7367344.1"/>
    </source>
</evidence>
<dbReference type="Proteomes" id="UP000813385">
    <property type="component" value="Unassembled WGS sequence"/>
</dbReference>
<dbReference type="CDD" id="cd13732">
    <property type="entry name" value="HFD_CENP-W"/>
    <property type="match status" value="1"/>
</dbReference>
<evidence type="ECO:0000313" key="2">
    <source>
        <dbReference type="Proteomes" id="UP000813385"/>
    </source>
</evidence>
<gene>
    <name evidence="1" type="ORF">B0T11DRAFT_325624</name>
</gene>
<dbReference type="GO" id="GO:0046982">
    <property type="term" value="F:protein heterodimerization activity"/>
    <property type="evidence" value="ECO:0007669"/>
    <property type="project" value="InterPro"/>
</dbReference>
<dbReference type="Gene3D" id="1.10.20.10">
    <property type="entry name" value="Histone, subunit A"/>
    <property type="match status" value="1"/>
</dbReference>
<reference evidence="1" key="1">
    <citation type="journal article" date="2021" name="Nat. Commun.">
        <title>Genetic determinants of endophytism in the Arabidopsis root mycobiome.</title>
        <authorList>
            <person name="Mesny F."/>
            <person name="Miyauchi S."/>
            <person name="Thiergart T."/>
            <person name="Pickel B."/>
            <person name="Atanasova L."/>
            <person name="Karlsson M."/>
            <person name="Huettel B."/>
            <person name="Barry K.W."/>
            <person name="Haridas S."/>
            <person name="Chen C."/>
            <person name="Bauer D."/>
            <person name="Andreopoulos W."/>
            <person name="Pangilinan J."/>
            <person name="LaButti K."/>
            <person name="Riley R."/>
            <person name="Lipzen A."/>
            <person name="Clum A."/>
            <person name="Drula E."/>
            <person name="Henrissat B."/>
            <person name="Kohler A."/>
            <person name="Grigoriev I.V."/>
            <person name="Martin F.M."/>
            <person name="Hacquard S."/>
        </authorList>
    </citation>
    <scope>NUCLEOTIDE SEQUENCE</scope>
    <source>
        <strain evidence="1">MPI-CAGE-AT-0016</strain>
    </source>
</reference>
<name>A0A8K0TPW2_9PEZI</name>
<accession>A0A8K0TPW2</accession>